<dbReference type="KEGG" id="ehx:EMIHUDRAFT_194501"/>
<keyword evidence="4 6" id="KW-1133">Transmembrane helix</keyword>
<dbReference type="InterPro" id="IPR021013">
    <property type="entry name" value="ATPase_Vma12"/>
</dbReference>
<evidence type="ECO:0000256" key="4">
    <source>
        <dbReference type="ARBA" id="ARBA00022989"/>
    </source>
</evidence>
<protein>
    <submittedName>
        <fullName evidence="7">Uncharacterized protein</fullName>
    </submittedName>
</protein>
<evidence type="ECO:0000256" key="6">
    <source>
        <dbReference type="SAM" id="Phobius"/>
    </source>
</evidence>
<evidence type="ECO:0000256" key="3">
    <source>
        <dbReference type="ARBA" id="ARBA00022824"/>
    </source>
</evidence>
<dbReference type="GO" id="GO:0070072">
    <property type="term" value="P:vacuolar proton-transporting V-type ATPase complex assembly"/>
    <property type="evidence" value="ECO:0007669"/>
    <property type="project" value="InterPro"/>
</dbReference>
<reference evidence="8" key="1">
    <citation type="journal article" date="2013" name="Nature">
        <title>Pan genome of the phytoplankton Emiliania underpins its global distribution.</title>
        <authorList>
            <person name="Read B.A."/>
            <person name="Kegel J."/>
            <person name="Klute M.J."/>
            <person name="Kuo A."/>
            <person name="Lefebvre S.C."/>
            <person name="Maumus F."/>
            <person name="Mayer C."/>
            <person name="Miller J."/>
            <person name="Monier A."/>
            <person name="Salamov A."/>
            <person name="Young J."/>
            <person name="Aguilar M."/>
            <person name="Claverie J.M."/>
            <person name="Frickenhaus S."/>
            <person name="Gonzalez K."/>
            <person name="Herman E.K."/>
            <person name="Lin Y.C."/>
            <person name="Napier J."/>
            <person name="Ogata H."/>
            <person name="Sarno A.F."/>
            <person name="Shmutz J."/>
            <person name="Schroeder D."/>
            <person name="de Vargas C."/>
            <person name="Verret F."/>
            <person name="von Dassow P."/>
            <person name="Valentin K."/>
            <person name="Van de Peer Y."/>
            <person name="Wheeler G."/>
            <person name="Dacks J.B."/>
            <person name="Delwiche C.F."/>
            <person name="Dyhrman S.T."/>
            <person name="Glockner G."/>
            <person name="John U."/>
            <person name="Richards T."/>
            <person name="Worden A.Z."/>
            <person name="Zhang X."/>
            <person name="Grigoriev I.V."/>
            <person name="Allen A.E."/>
            <person name="Bidle K."/>
            <person name="Borodovsky M."/>
            <person name="Bowler C."/>
            <person name="Brownlee C."/>
            <person name="Cock J.M."/>
            <person name="Elias M."/>
            <person name="Gladyshev V.N."/>
            <person name="Groth M."/>
            <person name="Guda C."/>
            <person name="Hadaegh A."/>
            <person name="Iglesias-Rodriguez M.D."/>
            <person name="Jenkins J."/>
            <person name="Jones B.M."/>
            <person name="Lawson T."/>
            <person name="Leese F."/>
            <person name="Lindquist E."/>
            <person name="Lobanov A."/>
            <person name="Lomsadze A."/>
            <person name="Malik S.B."/>
            <person name="Marsh M.E."/>
            <person name="Mackinder L."/>
            <person name="Mock T."/>
            <person name="Mueller-Roeber B."/>
            <person name="Pagarete A."/>
            <person name="Parker M."/>
            <person name="Probert I."/>
            <person name="Quesneville H."/>
            <person name="Raines C."/>
            <person name="Rensing S.A."/>
            <person name="Riano-Pachon D.M."/>
            <person name="Richier S."/>
            <person name="Rokitta S."/>
            <person name="Shiraiwa Y."/>
            <person name="Soanes D.M."/>
            <person name="van der Giezen M."/>
            <person name="Wahlund T.M."/>
            <person name="Williams B."/>
            <person name="Wilson W."/>
            <person name="Wolfe G."/>
            <person name="Wurch L.L."/>
        </authorList>
    </citation>
    <scope>NUCLEOTIDE SEQUENCE</scope>
</reference>
<organism evidence="7 8">
    <name type="scientific">Emiliania huxleyi (strain CCMP1516)</name>
    <dbReference type="NCBI Taxonomy" id="280463"/>
    <lineage>
        <taxon>Eukaryota</taxon>
        <taxon>Haptista</taxon>
        <taxon>Haptophyta</taxon>
        <taxon>Prymnesiophyceae</taxon>
        <taxon>Isochrysidales</taxon>
        <taxon>Noelaerhabdaceae</taxon>
        <taxon>Emiliania</taxon>
    </lineage>
</organism>
<name>A0A0D3L1M2_EMIH1</name>
<dbReference type="HOGENOM" id="CLU_1158178_0_0_1"/>
<dbReference type="PANTHER" id="PTHR31394">
    <property type="entry name" value="TRANSMEMBRANE PROTEIN 199"/>
    <property type="match status" value="1"/>
</dbReference>
<dbReference type="OMA" id="VCCEEGD"/>
<dbReference type="AlphaFoldDB" id="A0A0D3L1M2"/>
<evidence type="ECO:0000256" key="1">
    <source>
        <dbReference type="ARBA" id="ARBA00004477"/>
    </source>
</evidence>
<keyword evidence="8" id="KW-1185">Reference proteome</keyword>
<sequence>MPFELTPTLRGAAGRYCAACSDEDSAALRRYTRQDAREISLTDVQLLSRALRRLPRPEAGASDAAVWVHELLQGAAPVLPEFKRDRTPHPELEPRLQQLRAAAENREYAAMVSDVCCEEGDGRDAAEMNTYRSQLAVGANLLVSMGTMFAVGYWAGGTEEEPHGPRAAMCGLACCIVTMVVEMTLFVIGASRVDAKQDERARKARRGQSDLTRLREFYPREVGPSKRGTSQFSRTRLKQF</sequence>
<feature type="transmembrane region" description="Helical" evidence="6">
    <location>
        <begin position="166"/>
        <end position="190"/>
    </location>
</feature>
<proteinExistence type="predicted"/>
<accession>A0A0D3L1M2</accession>
<evidence type="ECO:0000256" key="2">
    <source>
        <dbReference type="ARBA" id="ARBA00022692"/>
    </source>
</evidence>
<feature type="transmembrane region" description="Helical" evidence="6">
    <location>
        <begin position="135"/>
        <end position="154"/>
    </location>
</feature>
<evidence type="ECO:0000313" key="7">
    <source>
        <dbReference type="EnsemblProtists" id="EOD41907"/>
    </source>
</evidence>
<evidence type="ECO:0000313" key="8">
    <source>
        <dbReference type="Proteomes" id="UP000013827"/>
    </source>
</evidence>
<dbReference type="Proteomes" id="UP000013827">
    <property type="component" value="Unassembled WGS sequence"/>
</dbReference>
<keyword evidence="5 6" id="KW-0472">Membrane</keyword>
<evidence type="ECO:0000256" key="5">
    <source>
        <dbReference type="ARBA" id="ARBA00023136"/>
    </source>
</evidence>
<keyword evidence="3" id="KW-0256">Endoplasmic reticulum</keyword>
<comment type="subcellular location">
    <subcellularLocation>
        <location evidence="1">Endoplasmic reticulum membrane</location>
        <topology evidence="1">Multi-pass membrane protein</topology>
    </subcellularLocation>
</comment>
<reference evidence="7" key="2">
    <citation type="submission" date="2024-10" db="UniProtKB">
        <authorList>
            <consortium name="EnsemblProtists"/>
        </authorList>
    </citation>
    <scope>IDENTIFICATION</scope>
</reference>
<keyword evidence="2 6" id="KW-0812">Transmembrane</keyword>
<dbReference type="RefSeq" id="XP_005794336.1">
    <property type="nucleotide sequence ID" value="XM_005794279.1"/>
</dbReference>
<dbReference type="EnsemblProtists" id="EOD41907">
    <property type="protein sequence ID" value="EOD41907"/>
    <property type="gene ID" value="EMIHUDRAFT_194501"/>
</dbReference>
<dbReference type="PANTHER" id="PTHR31394:SF1">
    <property type="entry name" value="TRANSMEMBRANE PROTEIN 199"/>
    <property type="match status" value="1"/>
</dbReference>
<dbReference type="GO" id="GO:0005789">
    <property type="term" value="C:endoplasmic reticulum membrane"/>
    <property type="evidence" value="ECO:0007669"/>
    <property type="project" value="UniProtKB-SubCell"/>
</dbReference>
<dbReference type="GeneID" id="17287177"/>
<dbReference type="PaxDb" id="2903-EOD41907"/>
<dbReference type="Pfam" id="PF11712">
    <property type="entry name" value="Vma12"/>
    <property type="match status" value="1"/>
</dbReference>